<dbReference type="KEGG" id="bon:A361_06785"/>
<dbReference type="AlphaFoldDB" id="A0A160M892"/>
<dbReference type="eggNOG" id="ENOG5033AT6">
    <property type="taxonomic scope" value="Bacteria"/>
</dbReference>
<evidence type="ECO:0000313" key="1">
    <source>
        <dbReference type="EMBL" id="AND38826.1"/>
    </source>
</evidence>
<gene>
    <name evidence="1" type="ORF">A361_06785</name>
</gene>
<organism evidence="1 2">
    <name type="scientific">Cytobacillus oceanisediminis 2691</name>
    <dbReference type="NCBI Taxonomy" id="1196031"/>
    <lineage>
        <taxon>Bacteria</taxon>
        <taxon>Bacillati</taxon>
        <taxon>Bacillota</taxon>
        <taxon>Bacilli</taxon>
        <taxon>Bacillales</taxon>
        <taxon>Bacillaceae</taxon>
        <taxon>Cytobacillus</taxon>
    </lineage>
</organism>
<dbReference type="STRING" id="1196031.A361_06785"/>
<sequence>MAICPVCNGFEKLEATCSTCGSSMEDSGRVMDFYDDYSAYMPIDQMKLEDGYPQDYQREECPHLLKCPSCGQDSVKFIKE</sequence>
<reference evidence="1 2" key="1">
    <citation type="submission" date="2016-04" db="EMBL/GenBank/DDBJ databases">
        <title>Complete genome sequence of Bacillus oceanisediminis strain 2691.</title>
        <authorList>
            <person name="Jeong H."/>
            <person name="Kim H.J."/>
            <person name="Lee D.-W."/>
        </authorList>
    </citation>
    <scope>NUCLEOTIDE SEQUENCE [LARGE SCALE GENOMIC DNA]</scope>
    <source>
        <strain evidence="1 2">2691</strain>
    </source>
</reference>
<dbReference type="EMBL" id="CP015506">
    <property type="protein sequence ID" value="AND38826.1"/>
    <property type="molecule type" value="Genomic_DNA"/>
</dbReference>
<dbReference type="Proteomes" id="UP000077856">
    <property type="component" value="Chromosome"/>
</dbReference>
<dbReference type="RefSeq" id="WP_019381408.1">
    <property type="nucleotide sequence ID" value="NZ_CP015506.1"/>
</dbReference>
<name>A0A160M892_9BACI</name>
<accession>A0A160M892</accession>
<evidence type="ECO:0000313" key="2">
    <source>
        <dbReference type="Proteomes" id="UP000077856"/>
    </source>
</evidence>
<protein>
    <submittedName>
        <fullName evidence="1">Uncharacterized protein</fullName>
    </submittedName>
</protein>
<proteinExistence type="predicted"/>